<comment type="caution">
    <text evidence="2">The sequence shown here is derived from an EMBL/GenBank/DDBJ whole genome shotgun (WGS) entry which is preliminary data.</text>
</comment>
<name>A0A9D1A0H8_9ACTN</name>
<dbReference type="PANTHER" id="PTHR33221">
    <property type="entry name" value="WINGED HELIX-TURN-HELIX TRANSCRIPTIONAL REGULATOR, RRF2 FAMILY"/>
    <property type="match status" value="1"/>
</dbReference>
<evidence type="ECO:0000313" key="3">
    <source>
        <dbReference type="Proteomes" id="UP000824261"/>
    </source>
</evidence>
<reference evidence="2" key="2">
    <citation type="journal article" date="2021" name="PeerJ">
        <title>Extensive microbial diversity within the chicken gut microbiome revealed by metagenomics and culture.</title>
        <authorList>
            <person name="Gilroy R."/>
            <person name="Ravi A."/>
            <person name="Getino M."/>
            <person name="Pursley I."/>
            <person name="Horton D.L."/>
            <person name="Alikhan N.F."/>
            <person name="Baker D."/>
            <person name="Gharbi K."/>
            <person name="Hall N."/>
            <person name="Watson M."/>
            <person name="Adriaenssens E.M."/>
            <person name="Foster-Nyarko E."/>
            <person name="Jarju S."/>
            <person name="Secka A."/>
            <person name="Antonio M."/>
            <person name="Oren A."/>
            <person name="Chaudhuri R.R."/>
            <person name="La Ragione R."/>
            <person name="Hildebrand F."/>
            <person name="Pallen M.J."/>
        </authorList>
    </citation>
    <scope>NUCLEOTIDE SEQUENCE</scope>
    <source>
        <strain evidence="2">ChiGjej1B1-2707</strain>
    </source>
</reference>
<protein>
    <submittedName>
        <fullName evidence="2">Rrf2 family transcriptional regulator</fullName>
    </submittedName>
</protein>
<dbReference type="EMBL" id="DVGB01000059">
    <property type="protein sequence ID" value="HIR01611.1"/>
    <property type="molecule type" value="Genomic_DNA"/>
</dbReference>
<dbReference type="GO" id="GO:0003677">
    <property type="term" value="F:DNA binding"/>
    <property type="evidence" value="ECO:0007669"/>
    <property type="project" value="UniProtKB-KW"/>
</dbReference>
<dbReference type="PANTHER" id="PTHR33221:SF5">
    <property type="entry name" value="HTH-TYPE TRANSCRIPTIONAL REGULATOR ISCR"/>
    <property type="match status" value="1"/>
</dbReference>
<dbReference type="NCBIfam" id="TIGR00738">
    <property type="entry name" value="rrf2_super"/>
    <property type="match status" value="1"/>
</dbReference>
<evidence type="ECO:0000313" key="2">
    <source>
        <dbReference type="EMBL" id="HIR01611.1"/>
    </source>
</evidence>
<dbReference type="Gene3D" id="1.10.10.10">
    <property type="entry name" value="Winged helix-like DNA-binding domain superfamily/Winged helix DNA-binding domain"/>
    <property type="match status" value="1"/>
</dbReference>
<dbReference type="Proteomes" id="UP000824261">
    <property type="component" value="Unassembled WGS sequence"/>
</dbReference>
<dbReference type="InterPro" id="IPR036388">
    <property type="entry name" value="WH-like_DNA-bd_sf"/>
</dbReference>
<accession>A0A9D1A0H8</accession>
<dbReference type="InterPro" id="IPR000944">
    <property type="entry name" value="Tscrpt_reg_Rrf2"/>
</dbReference>
<dbReference type="AlphaFoldDB" id="A0A9D1A0H8"/>
<dbReference type="GO" id="GO:0003700">
    <property type="term" value="F:DNA-binding transcription factor activity"/>
    <property type="evidence" value="ECO:0007669"/>
    <property type="project" value="TreeGrafter"/>
</dbReference>
<sequence>MISTRGRYALRMMIEFAQQETGVRVPLRVVSARQDISTKYLEQIASMLVQAGFLESSRGPHGGYRLARPAGEITAGEILRTVEGDFVPVACLSEDYGVCPRREDCGTVGFWQGLHRVVDDYVDSITIADLASGDVCGDRCGKGADFSGLGSEG</sequence>
<organism evidence="2 3">
    <name type="scientific">Candidatus Aveggerthella stercoripullorum</name>
    <dbReference type="NCBI Taxonomy" id="2840688"/>
    <lineage>
        <taxon>Bacteria</taxon>
        <taxon>Bacillati</taxon>
        <taxon>Actinomycetota</taxon>
        <taxon>Coriobacteriia</taxon>
        <taxon>Eggerthellales</taxon>
        <taxon>Eggerthellaceae</taxon>
        <taxon>Eggerthellaceae incertae sedis</taxon>
        <taxon>Candidatus Aveggerthella</taxon>
    </lineage>
</organism>
<dbReference type="SUPFAM" id="SSF46785">
    <property type="entry name" value="Winged helix' DNA-binding domain"/>
    <property type="match status" value="1"/>
</dbReference>
<gene>
    <name evidence="2" type="ORF">IAA69_05035</name>
</gene>
<dbReference type="PROSITE" id="PS51197">
    <property type="entry name" value="HTH_RRF2_2"/>
    <property type="match status" value="1"/>
</dbReference>
<dbReference type="GO" id="GO:0005829">
    <property type="term" value="C:cytosol"/>
    <property type="evidence" value="ECO:0007669"/>
    <property type="project" value="TreeGrafter"/>
</dbReference>
<proteinExistence type="predicted"/>
<keyword evidence="1" id="KW-0238">DNA-binding</keyword>
<dbReference type="Pfam" id="PF02082">
    <property type="entry name" value="Rrf2"/>
    <property type="match status" value="1"/>
</dbReference>
<dbReference type="InterPro" id="IPR036390">
    <property type="entry name" value="WH_DNA-bd_sf"/>
</dbReference>
<reference evidence="2" key="1">
    <citation type="submission" date="2020-10" db="EMBL/GenBank/DDBJ databases">
        <authorList>
            <person name="Gilroy R."/>
        </authorList>
    </citation>
    <scope>NUCLEOTIDE SEQUENCE</scope>
    <source>
        <strain evidence="2">ChiGjej1B1-2707</strain>
    </source>
</reference>
<evidence type="ECO:0000256" key="1">
    <source>
        <dbReference type="ARBA" id="ARBA00023125"/>
    </source>
</evidence>